<feature type="transmembrane region" description="Helical" evidence="1">
    <location>
        <begin position="45"/>
        <end position="68"/>
    </location>
</feature>
<dbReference type="EMBL" id="MU250537">
    <property type="protein sequence ID" value="KAG7445365.1"/>
    <property type="molecule type" value="Genomic_DNA"/>
</dbReference>
<keyword evidence="3" id="KW-1185">Reference proteome</keyword>
<accession>A0A9P7VRY2</accession>
<evidence type="ECO:0000313" key="3">
    <source>
        <dbReference type="Proteomes" id="UP000812287"/>
    </source>
</evidence>
<evidence type="ECO:0000256" key="1">
    <source>
        <dbReference type="SAM" id="Phobius"/>
    </source>
</evidence>
<dbReference type="Proteomes" id="UP000812287">
    <property type="component" value="Unassembled WGS sequence"/>
</dbReference>
<comment type="caution">
    <text evidence="2">The sequence shown here is derived from an EMBL/GenBank/DDBJ whole genome shotgun (WGS) entry which is preliminary data.</text>
</comment>
<dbReference type="GeneID" id="66102292"/>
<sequence length="220" mass="24335">MLLLDKDDKGSDRASLLALDASSSTGTPTVVGVPPPLVPRLSRRLFLIHLLHLLLLAISLTILIAGVLRLEENVSVSFANVGRRIPPFSPPGSRASQAAPVSSYLSLGFQIFFTAAVIILAYLSRVAAVDSAIRHRTWLPCIQFLSLFECSDESRRTQPSHPSMEWHSILPIKLENQLTTVFEPIQLCLHNYSPVLYRCSMFLCRHVKRSRYVGSFAPGA</sequence>
<name>A0A9P7VRY2_9AGAR</name>
<keyword evidence="1" id="KW-1133">Transmembrane helix</keyword>
<evidence type="ECO:0000313" key="2">
    <source>
        <dbReference type="EMBL" id="KAG7445365.1"/>
    </source>
</evidence>
<dbReference type="RefSeq" id="XP_043038865.1">
    <property type="nucleotide sequence ID" value="XM_043179996.1"/>
</dbReference>
<dbReference type="AlphaFoldDB" id="A0A9P7VRY2"/>
<proteinExistence type="predicted"/>
<keyword evidence="1" id="KW-0812">Transmembrane</keyword>
<gene>
    <name evidence="2" type="ORF">BT62DRAFT_191293</name>
</gene>
<organism evidence="2 3">
    <name type="scientific">Guyanagaster necrorhizus</name>
    <dbReference type="NCBI Taxonomy" id="856835"/>
    <lineage>
        <taxon>Eukaryota</taxon>
        <taxon>Fungi</taxon>
        <taxon>Dikarya</taxon>
        <taxon>Basidiomycota</taxon>
        <taxon>Agaricomycotina</taxon>
        <taxon>Agaricomycetes</taxon>
        <taxon>Agaricomycetidae</taxon>
        <taxon>Agaricales</taxon>
        <taxon>Marasmiineae</taxon>
        <taxon>Physalacriaceae</taxon>
        <taxon>Guyanagaster</taxon>
    </lineage>
</organism>
<reference evidence="2" key="1">
    <citation type="submission" date="2020-11" db="EMBL/GenBank/DDBJ databases">
        <title>Adaptations for nitrogen fixation in a non-lichenized fungal sporocarp promotes dispersal by wood-feeding termites.</title>
        <authorList>
            <consortium name="DOE Joint Genome Institute"/>
            <person name="Koch R.A."/>
            <person name="Yoon G."/>
            <person name="Arayal U."/>
            <person name="Lail K."/>
            <person name="Amirebrahimi M."/>
            <person name="Labutti K."/>
            <person name="Lipzen A."/>
            <person name="Riley R."/>
            <person name="Barry K."/>
            <person name="Henrissat B."/>
            <person name="Grigoriev I.V."/>
            <person name="Herr J.R."/>
            <person name="Aime M.C."/>
        </authorList>
    </citation>
    <scope>NUCLEOTIDE SEQUENCE</scope>
    <source>
        <strain evidence="2">MCA 3950</strain>
    </source>
</reference>
<keyword evidence="1" id="KW-0472">Membrane</keyword>
<protein>
    <submittedName>
        <fullName evidence="2">Uncharacterized protein</fullName>
    </submittedName>
</protein>
<feature type="transmembrane region" description="Helical" evidence="1">
    <location>
        <begin position="104"/>
        <end position="124"/>
    </location>
</feature>
<dbReference type="OrthoDB" id="3021452at2759"/>